<feature type="region of interest" description="Disordered" evidence="1">
    <location>
        <begin position="80"/>
        <end position="122"/>
    </location>
</feature>
<keyword evidence="4" id="KW-1185">Reference proteome</keyword>
<reference evidence="3 4" key="1">
    <citation type="submission" date="2013-05" db="EMBL/GenBank/DDBJ databases">
        <title>Genome sequence of Streptomyces sparsogenes DSM 40356.</title>
        <authorList>
            <person name="Coyne S."/>
            <person name="Seebeck F.P."/>
        </authorList>
    </citation>
    <scope>NUCLEOTIDE SEQUENCE [LARGE SCALE GENOMIC DNA]</scope>
    <source>
        <strain evidence="3 4">DSM 40356</strain>
    </source>
</reference>
<dbReference type="Proteomes" id="UP000186168">
    <property type="component" value="Unassembled WGS sequence"/>
</dbReference>
<dbReference type="InterPro" id="IPR038721">
    <property type="entry name" value="IS701-like_DDE_dom"/>
</dbReference>
<dbReference type="EMBL" id="ASQP01000321">
    <property type="protein sequence ID" value="OMI36791.1"/>
    <property type="molecule type" value="Genomic_DNA"/>
</dbReference>
<comment type="caution">
    <text evidence="3">The sequence shown here is derived from an EMBL/GenBank/DDBJ whole genome shotgun (WGS) entry which is preliminary data.</text>
</comment>
<sequence length="226" mass="24694">MSLEPRPAPARSGCCRSVERKNCWQLAEQAGHARPEPMQRLLCYVRWDAESVRDEVRAYAAEHLGADGRVLVADETGFLKKGRSSAGGQRQDTSTADPRRRRRSPPPAHPAQPVHRRTRLLPVLVTPRGAPVRTGPRRRFPVERRGVLPGRQGPSRARPLRGPHLGLLAPAHHARHARPAFLTALAAYGAPNGPSMRTTPSGRRGGTCGNRGPTLLGSYRRIGEGP</sequence>
<accession>A0A1R1SEF7</accession>
<feature type="compositionally biased region" description="Polar residues" evidence="1">
    <location>
        <begin position="86"/>
        <end position="96"/>
    </location>
</feature>
<organism evidence="3 4">
    <name type="scientific">Streptomyces sparsogenes DSM 40356</name>
    <dbReference type="NCBI Taxonomy" id="1331668"/>
    <lineage>
        <taxon>Bacteria</taxon>
        <taxon>Bacillati</taxon>
        <taxon>Actinomycetota</taxon>
        <taxon>Actinomycetes</taxon>
        <taxon>Kitasatosporales</taxon>
        <taxon>Streptomycetaceae</taxon>
        <taxon>Streptomyces</taxon>
    </lineage>
</organism>
<name>A0A1R1SEF7_9ACTN</name>
<dbReference type="Pfam" id="PF13546">
    <property type="entry name" value="DDE_5"/>
    <property type="match status" value="1"/>
</dbReference>
<gene>
    <name evidence="3" type="ORF">SPAR_23791</name>
</gene>
<dbReference type="AlphaFoldDB" id="A0A1R1SEF7"/>
<proteinExistence type="predicted"/>
<evidence type="ECO:0000313" key="3">
    <source>
        <dbReference type="EMBL" id="OMI36791.1"/>
    </source>
</evidence>
<feature type="domain" description="Transposase IS701-like DDE" evidence="2">
    <location>
        <begin position="13"/>
        <end position="189"/>
    </location>
</feature>
<protein>
    <submittedName>
        <fullName evidence="3">Transposase</fullName>
    </submittedName>
</protein>
<evidence type="ECO:0000256" key="1">
    <source>
        <dbReference type="SAM" id="MobiDB-lite"/>
    </source>
</evidence>
<evidence type="ECO:0000313" key="4">
    <source>
        <dbReference type="Proteomes" id="UP000186168"/>
    </source>
</evidence>
<feature type="region of interest" description="Disordered" evidence="1">
    <location>
        <begin position="192"/>
        <end position="226"/>
    </location>
</feature>
<evidence type="ECO:0000259" key="2">
    <source>
        <dbReference type="Pfam" id="PF13546"/>
    </source>
</evidence>